<dbReference type="InterPro" id="IPR008972">
    <property type="entry name" value="Cupredoxin"/>
</dbReference>
<organism evidence="3 4">
    <name type="scientific">Gopherus evgoodei</name>
    <name type="common">Goodes thornscrub tortoise</name>
    <dbReference type="NCBI Taxonomy" id="1825980"/>
    <lineage>
        <taxon>Eukaryota</taxon>
        <taxon>Metazoa</taxon>
        <taxon>Chordata</taxon>
        <taxon>Craniata</taxon>
        <taxon>Vertebrata</taxon>
        <taxon>Euteleostomi</taxon>
        <taxon>Archelosauria</taxon>
        <taxon>Testudinata</taxon>
        <taxon>Testudines</taxon>
        <taxon>Cryptodira</taxon>
        <taxon>Durocryptodira</taxon>
        <taxon>Testudinoidea</taxon>
        <taxon>Testudinidae</taxon>
        <taxon>Gopherus</taxon>
    </lineage>
</organism>
<reference evidence="3" key="1">
    <citation type="submission" date="2019-06" db="EMBL/GenBank/DDBJ databases">
        <title>G10K-VGP Goodes thornscrub tortoise genome, primary haplotype.</title>
        <authorList>
            <person name="Murphy B."/>
            <person name="Edwards T."/>
            <person name="Rhie A."/>
            <person name="Koren S."/>
            <person name="Phillippy A."/>
            <person name="Fedrigo O."/>
            <person name="Haase B."/>
            <person name="Mountcastle J."/>
            <person name="Lewin H."/>
            <person name="Damas J."/>
            <person name="Howe K."/>
            <person name="Formenti G."/>
            <person name="Myers G."/>
            <person name="Durbin R."/>
            <person name="Jarvis E.D."/>
        </authorList>
    </citation>
    <scope>NUCLEOTIDE SEQUENCE [LARGE SCALE GENOMIC DNA]</scope>
</reference>
<keyword evidence="4" id="KW-1185">Reference proteome</keyword>
<evidence type="ECO:0000313" key="4">
    <source>
        <dbReference type="Proteomes" id="UP000694390"/>
    </source>
</evidence>
<sequence>VLIYYIVEASTFLQSSKDRVGSTYKKSVYKQYSDSTYAREIPKPAWLGFLGPIIRAEVGDTIIVHLKNFANRPHTVHPHGVFYKKDSEAAKPGSSALQMPFVSLTLPSFSLLLFLPS</sequence>
<evidence type="ECO:0000313" key="3">
    <source>
        <dbReference type="Ensembl" id="ENSGEVP00005016536.1"/>
    </source>
</evidence>
<dbReference type="GO" id="GO:0005507">
    <property type="term" value="F:copper ion binding"/>
    <property type="evidence" value="ECO:0007669"/>
    <property type="project" value="InterPro"/>
</dbReference>
<evidence type="ECO:0000259" key="2">
    <source>
        <dbReference type="Pfam" id="PF07732"/>
    </source>
</evidence>
<comment type="similarity">
    <text evidence="1">Belongs to the multicopper oxidase family.</text>
</comment>
<dbReference type="Pfam" id="PF07732">
    <property type="entry name" value="Cu-oxidase_3"/>
    <property type="match status" value="1"/>
</dbReference>
<protein>
    <submittedName>
        <fullName evidence="3">Hephaestin</fullName>
    </submittedName>
</protein>
<dbReference type="InterPro" id="IPR011707">
    <property type="entry name" value="Cu-oxidase-like_N"/>
</dbReference>
<dbReference type="Gene3D" id="2.60.40.420">
    <property type="entry name" value="Cupredoxins - blue copper proteins"/>
    <property type="match status" value="1"/>
</dbReference>
<dbReference type="Ensembl" id="ENSGEVT00005017374.1">
    <property type="protein sequence ID" value="ENSGEVP00005016536.1"/>
    <property type="gene ID" value="ENSGEVG00005010948.1"/>
</dbReference>
<reference evidence="3" key="2">
    <citation type="submission" date="2025-08" db="UniProtKB">
        <authorList>
            <consortium name="Ensembl"/>
        </authorList>
    </citation>
    <scope>IDENTIFICATION</scope>
</reference>
<accession>A0A8C4WG35</accession>
<proteinExistence type="inferred from homology"/>
<gene>
    <name evidence="3" type="primary">HEPH</name>
</gene>
<dbReference type="GeneTree" id="ENSGT00940000158517"/>
<feature type="domain" description="Plastocyanin-like" evidence="2">
    <location>
        <begin position="49"/>
        <end position="86"/>
    </location>
</feature>
<dbReference type="AlphaFoldDB" id="A0A8C4WG35"/>
<dbReference type="OrthoDB" id="2121828at2759"/>
<dbReference type="SUPFAM" id="SSF49503">
    <property type="entry name" value="Cupredoxins"/>
    <property type="match status" value="1"/>
</dbReference>
<dbReference type="Proteomes" id="UP000694390">
    <property type="component" value="Chromosome 9"/>
</dbReference>
<reference evidence="3" key="3">
    <citation type="submission" date="2025-09" db="UniProtKB">
        <authorList>
            <consortium name="Ensembl"/>
        </authorList>
    </citation>
    <scope>IDENTIFICATION</scope>
</reference>
<name>A0A8C4WG35_9SAUR</name>
<evidence type="ECO:0000256" key="1">
    <source>
        <dbReference type="ARBA" id="ARBA00010609"/>
    </source>
</evidence>